<dbReference type="PROSITE" id="PS52002">
    <property type="entry name" value="SM"/>
    <property type="match status" value="1"/>
</dbReference>
<evidence type="ECO:0000256" key="3">
    <source>
        <dbReference type="HAMAP-Rule" id="MF_00436"/>
    </source>
</evidence>
<evidence type="ECO:0000313" key="5">
    <source>
        <dbReference type="EMBL" id="HGE74946.1"/>
    </source>
</evidence>
<dbReference type="SUPFAM" id="SSF50182">
    <property type="entry name" value="Sm-like ribonucleoproteins"/>
    <property type="match status" value="1"/>
</dbReference>
<comment type="function">
    <text evidence="3">RNA chaperone that binds small regulatory RNA (sRNAs) and mRNAs to facilitate mRNA translational regulation in response to envelope stress, environmental stress and changes in metabolite concentrations. Also binds with high specificity to tRNAs.</text>
</comment>
<dbReference type="CDD" id="cd01716">
    <property type="entry name" value="Hfq"/>
    <property type="match status" value="1"/>
</dbReference>
<comment type="similarity">
    <text evidence="3">Belongs to the Hfq family.</text>
</comment>
<dbReference type="NCBIfam" id="TIGR02383">
    <property type="entry name" value="Hfq"/>
    <property type="match status" value="1"/>
</dbReference>
<dbReference type="GO" id="GO:0045974">
    <property type="term" value="P:regulation of translation, ncRNA-mediated"/>
    <property type="evidence" value="ECO:0007669"/>
    <property type="project" value="TreeGrafter"/>
</dbReference>
<evidence type="ECO:0000256" key="1">
    <source>
        <dbReference type="ARBA" id="ARBA00022884"/>
    </source>
</evidence>
<dbReference type="Pfam" id="PF17209">
    <property type="entry name" value="Hfq"/>
    <property type="match status" value="1"/>
</dbReference>
<keyword evidence="1 3" id="KW-0694">RNA-binding</keyword>
<dbReference type="HAMAP" id="MF_00436">
    <property type="entry name" value="Hfq"/>
    <property type="match status" value="1"/>
</dbReference>
<dbReference type="InterPro" id="IPR010920">
    <property type="entry name" value="LSM_dom_sf"/>
</dbReference>
<dbReference type="InterPro" id="IPR047575">
    <property type="entry name" value="Sm"/>
</dbReference>
<dbReference type="PANTHER" id="PTHR34772">
    <property type="entry name" value="RNA-BINDING PROTEIN HFQ"/>
    <property type="match status" value="1"/>
</dbReference>
<dbReference type="GO" id="GO:0043487">
    <property type="term" value="P:regulation of RNA stability"/>
    <property type="evidence" value="ECO:0007669"/>
    <property type="project" value="TreeGrafter"/>
</dbReference>
<evidence type="ECO:0000259" key="4">
    <source>
        <dbReference type="PROSITE" id="PS52002"/>
    </source>
</evidence>
<dbReference type="AlphaFoldDB" id="A0A7V3RE77"/>
<name>A0A7V3RE77_9BACT</name>
<organism evidence="5">
    <name type="scientific">Mesoaciditoga lauensis</name>
    <dbReference type="NCBI Taxonomy" id="1495039"/>
    <lineage>
        <taxon>Bacteria</taxon>
        <taxon>Thermotogati</taxon>
        <taxon>Thermotogota</taxon>
        <taxon>Thermotogae</taxon>
        <taxon>Mesoaciditogales</taxon>
        <taxon>Mesoaciditogaceae</taxon>
        <taxon>Mesoaciditoga</taxon>
    </lineage>
</organism>
<protein>
    <recommendedName>
        <fullName evidence="3">RNA-binding protein Hfq</fullName>
    </recommendedName>
</protein>
<feature type="domain" description="Sm" evidence="4">
    <location>
        <begin position="9"/>
        <end position="69"/>
    </location>
</feature>
<evidence type="ECO:0000256" key="2">
    <source>
        <dbReference type="ARBA" id="ARBA00023016"/>
    </source>
</evidence>
<dbReference type="Gene3D" id="2.30.30.100">
    <property type="match status" value="1"/>
</dbReference>
<accession>A0A7V3RE77</accession>
<keyword evidence="2 3" id="KW-0346">Stress response</keyword>
<dbReference type="InterPro" id="IPR005001">
    <property type="entry name" value="Hfq"/>
</dbReference>
<proteinExistence type="inferred from homology"/>
<gene>
    <name evidence="3 5" type="primary">hfq</name>
    <name evidence="5" type="ORF">ENX73_02345</name>
</gene>
<reference evidence="5" key="1">
    <citation type="journal article" date="2020" name="mSystems">
        <title>Genome- and Community-Level Interaction Insights into Carbon Utilization and Element Cycling Functions of Hydrothermarchaeota in Hydrothermal Sediment.</title>
        <authorList>
            <person name="Zhou Z."/>
            <person name="Liu Y."/>
            <person name="Xu W."/>
            <person name="Pan J."/>
            <person name="Luo Z.H."/>
            <person name="Li M."/>
        </authorList>
    </citation>
    <scope>NUCLEOTIDE SEQUENCE [LARGE SCALE GENOMIC DNA]</scope>
    <source>
        <strain evidence="5">SpSt-966</strain>
    </source>
</reference>
<dbReference type="GO" id="GO:0005829">
    <property type="term" value="C:cytosol"/>
    <property type="evidence" value="ECO:0007669"/>
    <property type="project" value="TreeGrafter"/>
</dbReference>
<dbReference type="GO" id="GO:0006355">
    <property type="term" value="P:regulation of DNA-templated transcription"/>
    <property type="evidence" value="ECO:0007669"/>
    <property type="project" value="InterPro"/>
</dbReference>
<dbReference type="GO" id="GO:0003723">
    <property type="term" value="F:RNA binding"/>
    <property type="evidence" value="ECO:0007669"/>
    <property type="project" value="UniProtKB-UniRule"/>
</dbReference>
<sequence>MMEKQNLQDRLLNYLRKKKIEAKVYLVNGFQVKGFIRSFDNYTVLIESGRQQNMVYKHAISTIIPSDYVDLVEALGQEALGEEENAEKS</sequence>
<comment type="caution">
    <text evidence="5">The sequence shown here is derived from an EMBL/GenBank/DDBJ whole genome shotgun (WGS) entry which is preliminary data.</text>
</comment>
<dbReference type="NCBIfam" id="NF001602">
    <property type="entry name" value="PRK00395.1"/>
    <property type="match status" value="1"/>
</dbReference>
<comment type="subunit">
    <text evidence="3">Homohexamer.</text>
</comment>
<dbReference type="PANTHER" id="PTHR34772:SF1">
    <property type="entry name" value="RNA-BINDING PROTEIN HFQ"/>
    <property type="match status" value="1"/>
</dbReference>
<dbReference type="EMBL" id="DTPE01000099">
    <property type="protein sequence ID" value="HGE74946.1"/>
    <property type="molecule type" value="Genomic_DNA"/>
</dbReference>